<reference evidence="1 2" key="1">
    <citation type="submission" date="2013-07" db="EMBL/GenBank/DDBJ databases">
        <title>Comparative Genomic and Metabolomic Analysis of Twelve Strains of Pseudoalteromonas luteoviolacea.</title>
        <authorList>
            <person name="Vynne N.G."/>
            <person name="Mansson M."/>
            <person name="Gram L."/>
        </authorList>
    </citation>
    <scope>NUCLEOTIDE SEQUENCE [LARGE SCALE GENOMIC DNA]</scope>
    <source>
        <strain evidence="1 2">DSM 6061</strain>
    </source>
</reference>
<proteinExistence type="predicted"/>
<protein>
    <submittedName>
        <fullName evidence="1">Uncharacterized protein</fullName>
    </submittedName>
</protein>
<sequence length="394" mass="45570">MLLDFWGLKTDTKDVGKLGGLVLKFLEHAKKSKEPYFYPESIVKKMLLSHEFTECNKNTKFIKYDNCYKYYDRERKSFSLTISKTESLNIEIPYKELINFIEKPSASISVPSEIKNYKMEESLLSDTEYNLQEYIKENNGTTDGSILRISSFNKVRENEYACTLEKSSYYYQVRTNLTLDFPLQNHHEKTLRTLDLGRNNKLPSFDNSIMVNSIGVSAIVYYRHPKTGERHFFLKPRKSKRVAGSNTNVGTGVFQGMLGTISGVVQIPNGVAVDNLVNYATLEMLREFSRETGIDQKKEPAKMIKPLCFTRELTRGGKPQFFFLIEIDYISDSDFKRMFRKSLEGIEEFEEGVMKNHILFNSIMSPEVVSNMFYALSYFQEKDNLEAQVLNIKG</sequence>
<comment type="caution">
    <text evidence="1">The sequence shown here is derived from an EMBL/GenBank/DDBJ whole genome shotgun (WGS) entry which is preliminary data.</text>
</comment>
<dbReference type="RefSeq" id="WP_063365650.1">
    <property type="nucleotide sequence ID" value="NZ_AQHB01000023.1"/>
</dbReference>
<dbReference type="AlphaFoldDB" id="A0A166VVI0"/>
<dbReference type="PATRIC" id="fig|1365250.3.peg.3579"/>
<dbReference type="Proteomes" id="UP000076643">
    <property type="component" value="Unassembled WGS sequence"/>
</dbReference>
<name>A0A166VVI0_9GAMM</name>
<gene>
    <name evidence="1" type="ORF">N475_19410</name>
</gene>
<evidence type="ECO:0000313" key="1">
    <source>
        <dbReference type="EMBL" id="KZN33916.1"/>
    </source>
</evidence>
<accession>A0A166VVI0</accession>
<dbReference type="EMBL" id="AUYB01000120">
    <property type="protein sequence ID" value="KZN33916.1"/>
    <property type="molecule type" value="Genomic_DNA"/>
</dbReference>
<evidence type="ECO:0000313" key="2">
    <source>
        <dbReference type="Proteomes" id="UP000076643"/>
    </source>
</evidence>
<organism evidence="1 2">
    <name type="scientific">Pseudoalteromonas luteoviolacea DSM 6061</name>
    <dbReference type="NCBI Taxonomy" id="1365250"/>
    <lineage>
        <taxon>Bacteria</taxon>
        <taxon>Pseudomonadati</taxon>
        <taxon>Pseudomonadota</taxon>
        <taxon>Gammaproteobacteria</taxon>
        <taxon>Alteromonadales</taxon>
        <taxon>Pseudoalteromonadaceae</taxon>
        <taxon>Pseudoalteromonas</taxon>
    </lineage>
</organism>
<keyword evidence="2" id="KW-1185">Reference proteome</keyword>